<gene>
    <name evidence="2" type="ORF">LX32DRAFT_318576</name>
</gene>
<evidence type="ECO:0000313" key="2">
    <source>
        <dbReference type="EMBL" id="KAK2020514.1"/>
    </source>
</evidence>
<comment type="caution">
    <text evidence="2">The sequence shown here is derived from an EMBL/GenBank/DDBJ whole genome shotgun (WGS) entry which is preliminary data.</text>
</comment>
<organism evidence="2 3">
    <name type="scientific">Colletotrichum zoysiae</name>
    <dbReference type="NCBI Taxonomy" id="1216348"/>
    <lineage>
        <taxon>Eukaryota</taxon>
        <taxon>Fungi</taxon>
        <taxon>Dikarya</taxon>
        <taxon>Ascomycota</taxon>
        <taxon>Pezizomycotina</taxon>
        <taxon>Sordariomycetes</taxon>
        <taxon>Hypocreomycetidae</taxon>
        <taxon>Glomerellales</taxon>
        <taxon>Glomerellaceae</taxon>
        <taxon>Colletotrichum</taxon>
        <taxon>Colletotrichum graminicola species complex</taxon>
    </lineage>
</organism>
<keyword evidence="3" id="KW-1185">Reference proteome</keyword>
<feature type="region of interest" description="Disordered" evidence="1">
    <location>
        <begin position="94"/>
        <end position="125"/>
    </location>
</feature>
<name>A0AAD9H2X9_9PEZI</name>
<dbReference type="AlphaFoldDB" id="A0AAD9H2X9"/>
<dbReference type="EMBL" id="MU843227">
    <property type="protein sequence ID" value="KAK2020514.1"/>
    <property type="molecule type" value="Genomic_DNA"/>
</dbReference>
<dbReference type="Proteomes" id="UP001232148">
    <property type="component" value="Unassembled WGS sequence"/>
</dbReference>
<evidence type="ECO:0000256" key="1">
    <source>
        <dbReference type="SAM" id="MobiDB-lite"/>
    </source>
</evidence>
<sequence>MHLFHTPCLPPHLTPRLVQTTFVNSFTFHTVFPWPSENFSLSPSLSLFLSPQPPIVTVPHPESSTSGTPSYILRHKDVSQPLPLGPFPSPFHLACQSAQVDSPPPATGNPHDSHQSGSPCGRRRSYQPEFLTLSSRL</sequence>
<proteinExistence type="predicted"/>
<evidence type="ECO:0000313" key="3">
    <source>
        <dbReference type="Proteomes" id="UP001232148"/>
    </source>
</evidence>
<protein>
    <submittedName>
        <fullName evidence="2">Uncharacterized protein</fullName>
    </submittedName>
</protein>
<accession>A0AAD9H2X9</accession>
<reference evidence="2" key="1">
    <citation type="submission" date="2021-06" db="EMBL/GenBank/DDBJ databases">
        <title>Comparative genomics, transcriptomics and evolutionary studies reveal genomic signatures of adaptation to plant cell wall in hemibiotrophic fungi.</title>
        <authorList>
            <consortium name="DOE Joint Genome Institute"/>
            <person name="Baroncelli R."/>
            <person name="Diaz J.F."/>
            <person name="Benocci T."/>
            <person name="Peng M."/>
            <person name="Battaglia E."/>
            <person name="Haridas S."/>
            <person name="Andreopoulos W."/>
            <person name="Labutti K."/>
            <person name="Pangilinan J."/>
            <person name="Floch G.L."/>
            <person name="Makela M.R."/>
            <person name="Henrissat B."/>
            <person name="Grigoriev I.V."/>
            <person name="Crouch J.A."/>
            <person name="De Vries R.P."/>
            <person name="Sukno S.A."/>
            <person name="Thon M.R."/>
        </authorList>
    </citation>
    <scope>NUCLEOTIDE SEQUENCE</scope>
    <source>
        <strain evidence="2">MAFF235873</strain>
    </source>
</reference>